<evidence type="ECO:0000313" key="2">
    <source>
        <dbReference type="EMBL" id="KER05689.1"/>
    </source>
</evidence>
<gene>
    <name evidence="2" type="ORF">AAA799E16_01655</name>
</gene>
<protein>
    <submittedName>
        <fullName evidence="2">Uncharacterized protein</fullName>
    </submittedName>
</protein>
<sequence>MEVITEITSQHYVVFAIVVIISTGIVSTIIFKNFKNYKQSQHYKKYNLNTDIGKIENTFNETLRHLDALERFMTQHLTELRIEQMELEIISMRGKIQHQLGHIPRMREYLK</sequence>
<evidence type="ECO:0000256" key="1">
    <source>
        <dbReference type="SAM" id="Phobius"/>
    </source>
</evidence>
<keyword evidence="1" id="KW-1133">Transmembrane helix</keyword>
<name>A0A081S436_9ARCH</name>
<reference evidence="2 3" key="1">
    <citation type="submission" date="2014-06" db="EMBL/GenBank/DDBJ databases">
        <authorList>
            <person name="Ngugi D.K."/>
            <person name="Blom J."/>
            <person name="Alam I."/>
            <person name="Rashid M."/>
            <person name="Ba Alawi W."/>
            <person name="Zhang G."/>
            <person name="Hikmawan T."/>
            <person name="Guan Y."/>
            <person name="Antunes A."/>
            <person name="Siam R."/>
            <person name="Eldorry H."/>
            <person name="Bajic V."/>
            <person name="Stingl U."/>
        </authorList>
    </citation>
    <scope>NUCLEOTIDE SEQUENCE [LARGE SCALE GENOMIC DNA]</scope>
    <source>
        <strain evidence="2">SCGC AAA799-E16</strain>
    </source>
</reference>
<evidence type="ECO:0000313" key="3">
    <source>
        <dbReference type="Proteomes" id="UP000028027"/>
    </source>
</evidence>
<dbReference type="EMBL" id="JNVL01000033">
    <property type="protein sequence ID" value="KER05689.1"/>
    <property type="molecule type" value="Genomic_DNA"/>
</dbReference>
<proteinExistence type="predicted"/>
<feature type="transmembrane region" description="Helical" evidence="1">
    <location>
        <begin position="12"/>
        <end position="31"/>
    </location>
</feature>
<keyword evidence="1" id="KW-0812">Transmembrane</keyword>
<dbReference type="AlphaFoldDB" id="A0A081S436"/>
<keyword evidence="1" id="KW-0472">Membrane</keyword>
<keyword evidence="3" id="KW-1185">Reference proteome</keyword>
<organism evidence="2 3">
    <name type="scientific">Marine Group I thaumarchaeote SCGC AAA799-E16</name>
    <dbReference type="NCBI Taxonomy" id="1502292"/>
    <lineage>
        <taxon>Archaea</taxon>
        <taxon>Nitrososphaerota</taxon>
        <taxon>Marine Group I</taxon>
    </lineage>
</organism>
<accession>A0A081S436</accession>
<dbReference type="Proteomes" id="UP000028027">
    <property type="component" value="Unassembled WGS sequence"/>
</dbReference>
<comment type="caution">
    <text evidence="2">The sequence shown here is derived from an EMBL/GenBank/DDBJ whole genome shotgun (WGS) entry which is preliminary data.</text>
</comment>